<organism evidence="1 2">
    <name type="scientific">Legionella septentrionalis</name>
    <dbReference type="NCBI Taxonomy" id="2498109"/>
    <lineage>
        <taxon>Bacteria</taxon>
        <taxon>Pseudomonadati</taxon>
        <taxon>Pseudomonadota</taxon>
        <taxon>Gammaproteobacteria</taxon>
        <taxon>Legionellales</taxon>
        <taxon>Legionellaceae</taxon>
        <taxon>Legionella</taxon>
    </lineage>
</organism>
<dbReference type="AlphaFoldDB" id="A0A3S0V4M3"/>
<reference evidence="1 2" key="1">
    <citation type="submission" date="2018-12" db="EMBL/GenBank/DDBJ databases">
        <title>Legionella sp,whole genome shotgun sequence.</title>
        <authorList>
            <person name="Wu H."/>
        </authorList>
    </citation>
    <scope>NUCLEOTIDE SEQUENCE [LARGE SCALE GENOMIC DNA]</scope>
    <source>
        <strain evidence="2">km714</strain>
    </source>
</reference>
<evidence type="ECO:0000313" key="1">
    <source>
        <dbReference type="EMBL" id="RUQ81713.1"/>
    </source>
</evidence>
<name>A0A3S0V4M3_9GAMM</name>
<dbReference type="InterPro" id="IPR011989">
    <property type="entry name" value="ARM-like"/>
</dbReference>
<comment type="caution">
    <text evidence="1">The sequence shown here is derived from an EMBL/GenBank/DDBJ whole genome shotgun (WGS) entry which is preliminary data.</text>
</comment>
<dbReference type="Gene3D" id="1.25.10.10">
    <property type="entry name" value="Leucine-rich Repeat Variant"/>
    <property type="match status" value="1"/>
</dbReference>
<gene>
    <name evidence="1" type="ORF">EKM59_09630</name>
</gene>
<accession>A0A3S0V4M3</accession>
<sequence length="359" mass="41526">MNKIILGLVVFVISKLNYASHIVDVYGTDKIHSEKILQAYRKSIIEIQTESLKQMNSFYVTGKEDRINATRLEERKKKLIQEIKQKEGLLYVAFHTTTYVNNNNLYTTVEVIDKTSPERLKFVEVSEEISKDIKQNDLVAKMEEYVEQGWKLEALKELDDLNPSCPVYHCIFGFNHPKLKPYLNIFNLGVNKEKINILDTLKNDVNPRRRAAAALLVGHLENPEEIISSLSKHVQDKSPHVRNDVIRVISETMHKSKINHINVEPFLKLLDSPYGTDRNKALSLLFTASLNPKSRTVIINKGEKNLLKILQMKQPNNHEWAYLILKRISGKNYGEYDIPAWKKWFSKNSSRTCKIKPIL</sequence>
<dbReference type="SUPFAM" id="SSF48371">
    <property type="entry name" value="ARM repeat"/>
    <property type="match status" value="1"/>
</dbReference>
<dbReference type="OrthoDB" id="5653336at2"/>
<keyword evidence="2" id="KW-1185">Reference proteome</keyword>
<proteinExistence type="predicted"/>
<dbReference type="Proteomes" id="UP000288012">
    <property type="component" value="Unassembled WGS sequence"/>
</dbReference>
<protein>
    <submittedName>
        <fullName evidence="1">HEAT repeat domain-containing protein</fullName>
    </submittedName>
</protein>
<dbReference type="InterPro" id="IPR016024">
    <property type="entry name" value="ARM-type_fold"/>
</dbReference>
<dbReference type="RefSeq" id="WP_126955057.1">
    <property type="nucleotide sequence ID" value="NZ_RZGR01000033.1"/>
</dbReference>
<dbReference type="EMBL" id="RZGR01000033">
    <property type="protein sequence ID" value="RUQ81713.1"/>
    <property type="molecule type" value="Genomic_DNA"/>
</dbReference>
<evidence type="ECO:0000313" key="2">
    <source>
        <dbReference type="Proteomes" id="UP000288012"/>
    </source>
</evidence>